<accession>A0A0A8YXL8</accession>
<proteinExistence type="predicted"/>
<protein>
    <submittedName>
        <fullName evidence="1">Uncharacterized protein</fullName>
    </submittedName>
</protein>
<organism evidence="1">
    <name type="scientific">Arundo donax</name>
    <name type="common">Giant reed</name>
    <name type="synonym">Donax arundinaceus</name>
    <dbReference type="NCBI Taxonomy" id="35708"/>
    <lineage>
        <taxon>Eukaryota</taxon>
        <taxon>Viridiplantae</taxon>
        <taxon>Streptophyta</taxon>
        <taxon>Embryophyta</taxon>
        <taxon>Tracheophyta</taxon>
        <taxon>Spermatophyta</taxon>
        <taxon>Magnoliopsida</taxon>
        <taxon>Liliopsida</taxon>
        <taxon>Poales</taxon>
        <taxon>Poaceae</taxon>
        <taxon>PACMAD clade</taxon>
        <taxon>Arundinoideae</taxon>
        <taxon>Arundineae</taxon>
        <taxon>Arundo</taxon>
    </lineage>
</organism>
<sequence>MLYSHKKIGISEINVPYLFKLTCDKSSQAHS</sequence>
<dbReference type="EMBL" id="GBRH01268670">
    <property type="protein sequence ID" value="JAD29225.1"/>
    <property type="molecule type" value="Transcribed_RNA"/>
</dbReference>
<name>A0A0A8YXL8_ARUDO</name>
<reference evidence="1" key="2">
    <citation type="journal article" date="2015" name="Data Brief">
        <title>Shoot transcriptome of the giant reed, Arundo donax.</title>
        <authorList>
            <person name="Barrero R.A."/>
            <person name="Guerrero F.D."/>
            <person name="Moolhuijzen P."/>
            <person name="Goolsby J.A."/>
            <person name="Tidwell J."/>
            <person name="Bellgard S.E."/>
            <person name="Bellgard M.I."/>
        </authorList>
    </citation>
    <scope>NUCLEOTIDE SEQUENCE</scope>
    <source>
        <tissue evidence="1">Shoot tissue taken approximately 20 cm above the soil surface</tissue>
    </source>
</reference>
<dbReference type="AlphaFoldDB" id="A0A0A8YXL8"/>
<evidence type="ECO:0000313" key="1">
    <source>
        <dbReference type="EMBL" id="JAD29225.1"/>
    </source>
</evidence>
<reference evidence="1" key="1">
    <citation type="submission" date="2014-09" db="EMBL/GenBank/DDBJ databases">
        <authorList>
            <person name="Magalhaes I.L.F."/>
            <person name="Oliveira U."/>
            <person name="Santos F.R."/>
            <person name="Vidigal T.H.D.A."/>
            <person name="Brescovit A.D."/>
            <person name="Santos A.J."/>
        </authorList>
    </citation>
    <scope>NUCLEOTIDE SEQUENCE</scope>
    <source>
        <tissue evidence="1">Shoot tissue taken approximately 20 cm above the soil surface</tissue>
    </source>
</reference>